<feature type="signal peptide" evidence="8">
    <location>
        <begin position="1"/>
        <end position="27"/>
    </location>
</feature>
<keyword evidence="4 7" id="KW-0812">Transmembrane</keyword>
<evidence type="ECO:0000313" key="10">
    <source>
        <dbReference type="Proteomes" id="UP001596549"/>
    </source>
</evidence>
<evidence type="ECO:0000256" key="6">
    <source>
        <dbReference type="ARBA" id="ARBA00023136"/>
    </source>
</evidence>
<accession>A0ABW2NW68</accession>
<feature type="chain" id="PRO_5047383074" evidence="8">
    <location>
        <begin position="28"/>
        <end position="162"/>
    </location>
</feature>
<keyword evidence="3" id="KW-1003">Cell membrane</keyword>
<comment type="caution">
    <text evidence="9">The sequence shown here is derived from an EMBL/GenBank/DDBJ whole genome shotgun (WGS) entry which is preliminary data.</text>
</comment>
<keyword evidence="6 7" id="KW-0472">Membrane</keyword>
<reference evidence="10" key="1">
    <citation type="journal article" date="2019" name="Int. J. Syst. Evol. Microbiol.">
        <title>The Global Catalogue of Microorganisms (GCM) 10K type strain sequencing project: providing services to taxonomists for standard genome sequencing and annotation.</title>
        <authorList>
            <consortium name="The Broad Institute Genomics Platform"/>
            <consortium name="The Broad Institute Genome Sequencing Center for Infectious Disease"/>
            <person name="Wu L."/>
            <person name="Ma J."/>
        </authorList>
    </citation>
    <scope>NUCLEOTIDE SEQUENCE [LARGE SCALE GENOMIC DNA]</scope>
    <source>
        <strain evidence="10">NBRC 106396</strain>
    </source>
</reference>
<evidence type="ECO:0000256" key="4">
    <source>
        <dbReference type="ARBA" id="ARBA00022692"/>
    </source>
</evidence>
<evidence type="ECO:0000256" key="5">
    <source>
        <dbReference type="ARBA" id="ARBA00022989"/>
    </source>
</evidence>
<dbReference type="InterPro" id="IPR018920">
    <property type="entry name" value="EssA/YueC"/>
</dbReference>
<evidence type="ECO:0000256" key="7">
    <source>
        <dbReference type="SAM" id="Phobius"/>
    </source>
</evidence>
<dbReference type="InterPro" id="IPR034026">
    <property type="entry name" value="EssA"/>
</dbReference>
<dbReference type="EMBL" id="JBHTCP010000052">
    <property type="protein sequence ID" value="MFC7373528.1"/>
    <property type="molecule type" value="Genomic_DNA"/>
</dbReference>
<dbReference type="Pfam" id="PF10661">
    <property type="entry name" value="EssA"/>
    <property type="match status" value="1"/>
</dbReference>
<name>A0ABW2NW68_9BACL</name>
<sequence>MKPIKFLHTVLAFVLLFTMLTSKTAYAQQNIDNLSPNIYEEKERDNDTDFFNEEPLNEQKTPIPEEQKSLTFKMKPDEKWENVKNNLFAEGEREKNSVAAKAKQLQLFTGKTPSRFLTNDEQTNDTGRSALAVVYMIVIALGVLGILLLVLTGMKKRKEEFH</sequence>
<gene>
    <name evidence="9" type="primary">essA</name>
    <name evidence="9" type="ORF">ACFQPF_17945</name>
</gene>
<evidence type="ECO:0000256" key="3">
    <source>
        <dbReference type="ARBA" id="ARBA00022475"/>
    </source>
</evidence>
<dbReference type="Proteomes" id="UP001596549">
    <property type="component" value="Unassembled WGS sequence"/>
</dbReference>
<keyword evidence="5 7" id="KW-1133">Transmembrane helix</keyword>
<keyword evidence="8" id="KW-0732">Signal</keyword>
<comment type="similarity">
    <text evidence="2">Belongs to the EssA family.</text>
</comment>
<dbReference type="NCBIfam" id="TIGR03927">
    <property type="entry name" value="T7SS_EssA_Firm"/>
    <property type="match status" value="1"/>
</dbReference>
<proteinExistence type="inferred from homology"/>
<evidence type="ECO:0000313" key="9">
    <source>
        <dbReference type="EMBL" id="MFC7373528.1"/>
    </source>
</evidence>
<organism evidence="9 10">
    <name type="scientific">Fictibacillus iocasae</name>
    <dbReference type="NCBI Taxonomy" id="2715437"/>
    <lineage>
        <taxon>Bacteria</taxon>
        <taxon>Bacillati</taxon>
        <taxon>Bacillota</taxon>
        <taxon>Bacilli</taxon>
        <taxon>Bacillales</taxon>
        <taxon>Fictibacillaceae</taxon>
        <taxon>Fictibacillus</taxon>
    </lineage>
</organism>
<comment type="subcellular location">
    <subcellularLocation>
        <location evidence="1">Cell membrane</location>
        <topology evidence="1">Single-pass membrane protein</topology>
    </subcellularLocation>
</comment>
<evidence type="ECO:0000256" key="2">
    <source>
        <dbReference type="ARBA" id="ARBA00008570"/>
    </source>
</evidence>
<feature type="transmembrane region" description="Helical" evidence="7">
    <location>
        <begin position="130"/>
        <end position="151"/>
    </location>
</feature>
<evidence type="ECO:0000256" key="1">
    <source>
        <dbReference type="ARBA" id="ARBA00004162"/>
    </source>
</evidence>
<dbReference type="RefSeq" id="WP_379751552.1">
    <property type="nucleotide sequence ID" value="NZ_JBHTCP010000052.1"/>
</dbReference>
<protein>
    <submittedName>
        <fullName evidence="9">Type VII secretion protein EssA</fullName>
    </submittedName>
</protein>
<keyword evidence="10" id="KW-1185">Reference proteome</keyword>
<evidence type="ECO:0000256" key="8">
    <source>
        <dbReference type="SAM" id="SignalP"/>
    </source>
</evidence>